<evidence type="ECO:0000256" key="8">
    <source>
        <dbReference type="ARBA" id="ARBA00032554"/>
    </source>
</evidence>
<gene>
    <name evidence="9 12" type="primary">ispE</name>
    <name evidence="12" type="ORF">LKD45_12525</name>
</gene>
<dbReference type="NCBIfam" id="NF011202">
    <property type="entry name" value="PRK14608.1"/>
    <property type="match status" value="1"/>
</dbReference>
<dbReference type="EMBL" id="JAJEQF010000037">
    <property type="protein sequence ID" value="MCC2168502.1"/>
    <property type="molecule type" value="Genomic_DNA"/>
</dbReference>
<dbReference type="Pfam" id="PF00288">
    <property type="entry name" value="GHMP_kinases_N"/>
    <property type="match status" value="1"/>
</dbReference>
<dbReference type="SUPFAM" id="SSF55060">
    <property type="entry name" value="GHMP Kinase, C-terminal domain"/>
    <property type="match status" value="1"/>
</dbReference>
<evidence type="ECO:0000256" key="6">
    <source>
        <dbReference type="ARBA" id="ARBA00022777"/>
    </source>
</evidence>
<dbReference type="PIRSF" id="PIRSF010376">
    <property type="entry name" value="IspE"/>
    <property type="match status" value="1"/>
</dbReference>
<dbReference type="SUPFAM" id="SSF54211">
    <property type="entry name" value="Ribosomal protein S5 domain 2-like"/>
    <property type="match status" value="1"/>
</dbReference>
<keyword evidence="7 9" id="KW-0067">ATP-binding</keyword>
<feature type="domain" description="GHMP kinase N-terminal" evidence="10">
    <location>
        <begin position="67"/>
        <end position="145"/>
    </location>
</feature>
<dbReference type="InterPro" id="IPR036554">
    <property type="entry name" value="GHMP_kinase_C_sf"/>
</dbReference>
<dbReference type="Gene3D" id="3.30.70.890">
    <property type="entry name" value="GHMP kinase, C-terminal domain"/>
    <property type="match status" value="1"/>
</dbReference>
<evidence type="ECO:0000256" key="7">
    <source>
        <dbReference type="ARBA" id="ARBA00022840"/>
    </source>
</evidence>
<evidence type="ECO:0000313" key="13">
    <source>
        <dbReference type="Proteomes" id="UP001199355"/>
    </source>
</evidence>
<comment type="pathway">
    <text evidence="9">Isoprenoid biosynthesis; isopentenyl diphosphate biosynthesis via DXP pathway; isopentenyl diphosphate from 1-deoxy-D-xylulose 5-phosphate: step 3/6.</text>
</comment>
<dbReference type="NCBIfam" id="TIGR00154">
    <property type="entry name" value="ispE"/>
    <property type="match status" value="1"/>
</dbReference>
<organism evidence="12 13">
    <name type="scientific">Gallintestinimicrobium propionicum</name>
    <dbReference type="NCBI Taxonomy" id="2981770"/>
    <lineage>
        <taxon>Bacteria</taxon>
        <taxon>Bacillati</taxon>
        <taxon>Bacillota</taxon>
        <taxon>Clostridia</taxon>
        <taxon>Lachnospirales</taxon>
        <taxon>Lachnospiraceae</taxon>
        <taxon>Gallintestinimicrobium</taxon>
    </lineage>
</organism>
<comment type="caution">
    <text evidence="12">The sequence shown here is derived from an EMBL/GenBank/DDBJ whole genome shotgun (WGS) entry which is preliminary data.</text>
</comment>
<dbReference type="RefSeq" id="WP_308728729.1">
    <property type="nucleotide sequence ID" value="NZ_JAJEQF010000037.1"/>
</dbReference>
<evidence type="ECO:0000256" key="9">
    <source>
        <dbReference type="HAMAP-Rule" id="MF_00061"/>
    </source>
</evidence>
<accession>A0AAE3AYQ6</accession>
<evidence type="ECO:0000259" key="10">
    <source>
        <dbReference type="Pfam" id="PF00288"/>
    </source>
</evidence>
<keyword evidence="9" id="KW-0414">Isoprene biosynthesis</keyword>
<dbReference type="InterPro" id="IPR014721">
    <property type="entry name" value="Ribsml_uS5_D2-typ_fold_subgr"/>
</dbReference>
<dbReference type="GO" id="GO:0016114">
    <property type="term" value="P:terpenoid biosynthetic process"/>
    <property type="evidence" value="ECO:0007669"/>
    <property type="project" value="UniProtKB-UniRule"/>
</dbReference>
<dbReference type="Pfam" id="PF08544">
    <property type="entry name" value="GHMP_kinases_C"/>
    <property type="match status" value="1"/>
</dbReference>
<keyword evidence="4 9" id="KW-0808">Transferase</keyword>
<comment type="similarity">
    <text evidence="1 9">Belongs to the GHMP kinase family. IspE subfamily.</text>
</comment>
<evidence type="ECO:0000256" key="5">
    <source>
        <dbReference type="ARBA" id="ARBA00022741"/>
    </source>
</evidence>
<dbReference type="InterPro" id="IPR020568">
    <property type="entry name" value="Ribosomal_Su5_D2-typ_SF"/>
</dbReference>
<dbReference type="InterPro" id="IPR013750">
    <property type="entry name" value="GHMP_kinase_C_dom"/>
</dbReference>
<dbReference type="PANTHER" id="PTHR43527:SF2">
    <property type="entry name" value="4-DIPHOSPHOCYTIDYL-2-C-METHYL-D-ERYTHRITOL KINASE, CHLOROPLASTIC"/>
    <property type="match status" value="1"/>
</dbReference>
<dbReference type="InterPro" id="IPR006204">
    <property type="entry name" value="GHMP_kinase_N_dom"/>
</dbReference>
<evidence type="ECO:0000256" key="4">
    <source>
        <dbReference type="ARBA" id="ARBA00022679"/>
    </source>
</evidence>
<dbReference type="EC" id="2.7.1.148" evidence="2 9"/>
<dbReference type="Proteomes" id="UP001199355">
    <property type="component" value="Unassembled WGS sequence"/>
</dbReference>
<feature type="domain" description="GHMP kinase C-terminal" evidence="11">
    <location>
        <begin position="205"/>
        <end position="275"/>
    </location>
</feature>
<comment type="function">
    <text evidence="9">Catalyzes the phosphorylation of the position 2 hydroxy group of 4-diphosphocytidyl-2C-methyl-D-erythritol.</text>
</comment>
<dbReference type="HAMAP" id="MF_00061">
    <property type="entry name" value="IspE"/>
    <property type="match status" value="1"/>
</dbReference>
<dbReference type="InterPro" id="IPR004424">
    <property type="entry name" value="IspE"/>
</dbReference>
<feature type="active site" evidence="9">
    <location>
        <position position="11"/>
    </location>
</feature>
<evidence type="ECO:0000256" key="1">
    <source>
        <dbReference type="ARBA" id="ARBA00009684"/>
    </source>
</evidence>
<keyword evidence="6 9" id="KW-0418">Kinase</keyword>
<name>A0AAE3AYQ6_9FIRM</name>
<feature type="binding site" evidence="9">
    <location>
        <begin position="95"/>
        <end position="105"/>
    </location>
    <ligand>
        <name>ATP</name>
        <dbReference type="ChEBI" id="CHEBI:30616"/>
    </ligand>
</feature>
<keyword evidence="5 9" id="KW-0547">Nucleotide-binding</keyword>
<dbReference type="PANTHER" id="PTHR43527">
    <property type="entry name" value="4-DIPHOSPHOCYTIDYL-2-C-METHYL-D-ERYTHRITOL KINASE, CHLOROPLASTIC"/>
    <property type="match status" value="1"/>
</dbReference>
<evidence type="ECO:0000313" key="12">
    <source>
        <dbReference type="EMBL" id="MCC2168502.1"/>
    </source>
</evidence>
<sequence>MNTFRIKAYAKINLGLDVLRRRPDGYHEVKMIMQTVDLYDDLEFTKLAEDEIRIFTDKEELPADQGNLIWRAAARMKELYQISEGVSVKLTKRIPIAAGMAGGSADAAATIHAMDALFSLGLSLEEKQKIGVKLGADIPYCLMGGTALSEGIGEILTKLPDVPKAKLVIAKPDLDVSTKFVYENLHADSLQYHPDIDGMVASIEKGDLCGITDRMGNVLETVTCKHYPVIEQMKGILKEHGAVNALMSGSGPTVFGIFTDDQNAKEAYEAMQEAGLARQLFLTGFADGRGRED</sequence>
<keyword evidence="13" id="KW-1185">Reference proteome</keyword>
<feature type="active site" evidence="9">
    <location>
        <position position="137"/>
    </location>
</feature>
<evidence type="ECO:0000256" key="2">
    <source>
        <dbReference type="ARBA" id="ARBA00012052"/>
    </source>
</evidence>
<protein>
    <recommendedName>
        <fullName evidence="3 9">4-diphosphocytidyl-2-C-methyl-D-erythritol kinase</fullName>
        <shortName evidence="9">CMK</shortName>
        <ecNumber evidence="2 9">2.7.1.148</ecNumber>
    </recommendedName>
    <alternativeName>
        <fullName evidence="8 9">4-(cytidine-5'-diphospho)-2-C-methyl-D-erythritol kinase</fullName>
    </alternativeName>
</protein>
<reference evidence="12 13" key="1">
    <citation type="submission" date="2021-10" db="EMBL/GenBank/DDBJ databases">
        <title>Anaerobic single-cell dispensing facilitates the cultivation of human gut bacteria.</title>
        <authorList>
            <person name="Afrizal A."/>
        </authorList>
    </citation>
    <scope>NUCLEOTIDE SEQUENCE [LARGE SCALE GENOMIC DNA]</scope>
    <source>
        <strain evidence="12 13">CLA-AA-H244</strain>
    </source>
</reference>
<evidence type="ECO:0000256" key="3">
    <source>
        <dbReference type="ARBA" id="ARBA00017473"/>
    </source>
</evidence>
<proteinExistence type="inferred from homology"/>
<comment type="catalytic activity">
    <reaction evidence="9">
        <text>4-CDP-2-C-methyl-D-erythritol + ATP = 4-CDP-2-C-methyl-D-erythritol 2-phosphate + ADP + H(+)</text>
        <dbReference type="Rhea" id="RHEA:18437"/>
        <dbReference type="ChEBI" id="CHEBI:15378"/>
        <dbReference type="ChEBI" id="CHEBI:30616"/>
        <dbReference type="ChEBI" id="CHEBI:57823"/>
        <dbReference type="ChEBI" id="CHEBI:57919"/>
        <dbReference type="ChEBI" id="CHEBI:456216"/>
        <dbReference type="EC" id="2.7.1.148"/>
    </reaction>
</comment>
<dbReference type="AlphaFoldDB" id="A0AAE3AYQ6"/>
<dbReference type="Gene3D" id="3.30.230.10">
    <property type="match status" value="1"/>
</dbReference>
<dbReference type="GO" id="GO:0019288">
    <property type="term" value="P:isopentenyl diphosphate biosynthetic process, methylerythritol 4-phosphate pathway"/>
    <property type="evidence" value="ECO:0007669"/>
    <property type="project" value="UniProtKB-UniRule"/>
</dbReference>
<evidence type="ECO:0000259" key="11">
    <source>
        <dbReference type="Pfam" id="PF08544"/>
    </source>
</evidence>
<dbReference type="GO" id="GO:0005524">
    <property type="term" value="F:ATP binding"/>
    <property type="evidence" value="ECO:0007669"/>
    <property type="project" value="UniProtKB-UniRule"/>
</dbReference>
<dbReference type="GO" id="GO:0050515">
    <property type="term" value="F:4-(cytidine 5'-diphospho)-2-C-methyl-D-erythritol kinase activity"/>
    <property type="evidence" value="ECO:0007669"/>
    <property type="project" value="UniProtKB-UniRule"/>
</dbReference>